<dbReference type="Proteomes" id="UP000605253">
    <property type="component" value="Unassembled WGS sequence"/>
</dbReference>
<dbReference type="InterPro" id="IPR013324">
    <property type="entry name" value="RNA_pol_sigma_r3/r4-like"/>
</dbReference>
<evidence type="ECO:0000259" key="1">
    <source>
        <dbReference type="Pfam" id="PF07638"/>
    </source>
</evidence>
<proteinExistence type="predicted"/>
<organism evidence="2 3">
    <name type="scientific">Marinicella pacifica</name>
    <dbReference type="NCBI Taxonomy" id="1171543"/>
    <lineage>
        <taxon>Bacteria</taxon>
        <taxon>Pseudomonadati</taxon>
        <taxon>Pseudomonadota</taxon>
        <taxon>Gammaproteobacteria</taxon>
        <taxon>Lysobacterales</taxon>
        <taxon>Marinicellaceae</taxon>
        <taxon>Marinicella</taxon>
    </lineage>
</organism>
<protein>
    <recommendedName>
        <fullName evidence="1">RNA polymerase sigma-70 ECF-like HTH domain-containing protein</fullName>
    </recommendedName>
</protein>
<dbReference type="InterPro" id="IPR053812">
    <property type="entry name" value="HTH_Sigma70_ECF-like"/>
</dbReference>
<evidence type="ECO:0000313" key="3">
    <source>
        <dbReference type="Proteomes" id="UP000605253"/>
    </source>
</evidence>
<keyword evidence="3" id="KW-1185">Reference proteome</keyword>
<dbReference type="InterPro" id="IPR036388">
    <property type="entry name" value="WH-like_DNA-bd_sf"/>
</dbReference>
<dbReference type="SUPFAM" id="SSF88659">
    <property type="entry name" value="Sigma3 and sigma4 domains of RNA polymerase sigma factors"/>
    <property type="match status" value="1"/>
</dbReference>
<name>A0A917CVN5_9GAMM</name>
<dbReference type="AlphaFoldDB" id="A0A917CVN5"/>
<dbReference type="EMBL" id="BMEO01000009">
    <property type="protein sequence ID" value="GGF98389.1"/>
    <property type="molecule type" value="Genomic_DNA"/>
</dbReference>
<feature type="domain" description="RNA polymerase sigma-70 ECF-like HTH" evidence="1">
    <location>
        <begin position="1"/>
        <end position="99"/>
    </location>
</feature>
<gene>
    <name evidence="2" type="ORF">GCM10011365_19610</name>
</gene>
<reference evidence="2" key="1">
    <citation type="journal article" date="2014" name="Int. J. Syst. Evol. Microbiol.">
        <title>Complete genome sequence of Corynebacterium casei LMG S-19264T (=DSM 44701T), isolated from a smear-ripened cheese.</title>
        <authorList>
            <consortium name="US DOE Joint Genome Institute (JGI-PGF)"/>
            <person name="Walter F."/>
            <person name="Albersmeier A."/>
            <person name="Kalinowski J."/>
            <person name="Ruckert C."/>
        </authorList>
    </citation>
    <scope>NUCLEOTIDE SEQUENCE</scope>
    <source>
        <strain evidence="2">CGMCC 1.12181</strain>
    </source>
</reference>
<evidence type="ECO:0000313" key="2">
    <source>
        <dbReference type="EMBL" id="GGF98389.1"/>
    </source>
</evidence>
<sequence>MRRILVESARAKNTLKRGGGQAHVFNVDIPDEVDIQDDLVALDAALTTLEHKDETMAQVVKLRYFSGLSIDQVAELLEISPRTVNRQWSAARAWLITQMR</sequence>
<dbReference type="Gene3D" id="1.10.10.10">
    <property type="entry name" value="Winged helix-like DNA-binding domain superfamily/Winged helix DNA-binding domain"/>
    <property type="match status" value="1"/>
</dbReference>
<dbReference type="Pfam" id="PF07638">
    <property type="entry name" value="Sigma70_ECF"/>
    <property type="match status" value="1"/>
</dbReference>
<comment type="caution">
    <text evidence="2">The sequence shown here is derived from an EMBL/GenBank/DDBJ whole genome shotgun (WGS) entry which is preliminary data.</text>
</comment>
<accession>A0A917CVN5</accession>
<reference evidence="2" key="2">
    <citation type="submission" date="2020-09" db="EMBL/GenBank/DDBJ databases">
        <authorList>
            <person name="Sun Q."/>
            <person name="Zhou Y."/>
        </authorList>
    </citation>
    <scope>NUCLEOTIDE SEQUENCE</scope>
    <source>
        <strain evidence="2">CGMCC 1.12181</strain>
    </source>
</reference>